<evidence type="ECO:0000313" key="2">
    <source>
        <dbReference type="Proteomes" id="UP000046393"/>
    </source>
</evidence>
<evidence type="ECO:0000256" key="1">
    <source>
        <dbReference type="SAM" id="MobiDB-lite"/>
    </source>
</evidence>
<proteinExistence type="predicted"/>
<feature type="region of interest" description="Disordered" evidence="1">
    <location>
        <begin position="1"/>
        <end position="61"/>
    </location>
</feature>
<keyword evidence="2" id="KW-1185">Reference proteome</keyword>
<evidence type="ECO:0000313" key="3">
    <source>
        <dbReference type="WBParaSite" id="SMUV_0000665801-mRNA-1"/>
    </source>
</evidence>
<feature type="compositionally biased region" description="Basic and acidic residues" evidence="1">
    <location>
        <begin position="7"/>
        <end position="34"/>
    </location>
</feature>
<reference evidence="3" key="1">
    <citation type="submission" date="2017-02" db="UniProtKB">
        <authorList>
            <consortium name="WormBaseParasite"/>
        </authorList>
    </citation>
    <scope>IDENTIFICATION</scope>
</reference>
<accession>A0A0N5APS0</accession>
<dbReference type="Proteomes" id="UP000046393">
    <property type="component" value="Unplaced"/>
</dbReference>
<dbReference type="WBParaSite" id="SMUV_0000665801-mRNA-1">
    <property type="protein sequence ID" value="SMUV_0000665801-mRNA-1"/>
    <property type="gene ID" value="SMUV_0000665801"/>
</dbReference>
<dbReference type="AlphaFoldDB" id="A0A0N5APS0"/>
<dbReference type="STRING" id="451379.A0A0N5APS0"/>
<organism evidence="2 3">
    <name type="scientific">Syphacia muris</name>
    <dbReference type="NCBI Taxonomy" id="451379"/>
    <lineage>
        <taxon>Eukaryota</taxon>
        <taxon>Metazoa</taxon>
        <taxon>Ecdysozoa</taxon>
        <taxon>Nematoda</taxon>
        <taxon>Chromadorea</taxon>
        <taxon>Rhabditida</taxon>
        <taxon>Spirurina</taxon>
        <taxon>Oxyuridomorpha</taxon>
        <taxon>Oxyuroidea</taxon>
        <taxon>Oxyuridae</taxon>
        <taxon>Syphacia</taxon>
    </lineage>
</organism>
<protein>
    <submittedName>
        <fullName evidence="3">Shugoshin_C domain-containing protein</fullName>
    </submittedName>
</protein>
<sequence length="287" mass="32963">MGSSRALEVREQKKDSKTCEEEIQRLADGRELHTRKTRTYNMKQSSKHITIRTHGGGQDQKVQKFEDGDLSFNEDLDTDFFSPRRTGLWNRHRARFGMDSFESTKDDDDLGAFEIPPENATSQKVKKVEHTNAVTQSVFIKIQEKSKKSFRSVAKTEKRNGKIVSDNAAHKLDRCELKAKQVENYQGERLLNRCGDGYYEEQSIVRPGLPGTSGTENSEELALLPKKRHVVEYMQTFGGESEGKDDFFKASTLASYVLLNDNLRFHEEQYKKNIQFKFSLNGFCLLD</sequence>
<name>A0A0N5APS0_9BILA</name>